<sequence>MVNPETARDKSAPGRDELKREKKKDSRRGEDTDKNERNDADKKASHEPKHEKILDDGCCKSQSDQDIGHEKLQVPDGKIITTNKEDVGGGSDTQELALRVESTPVHAEKVPEDGFNWRKYGQKNVKANEFVRSYYRCTYPFCQVKRQVERSHDGQITDTVYLGQHIHPPISNTGAVNPQGSPANKKHEKSPSSNVKEKLSELKISAYPLVSIAPSPETVPVLQSYDTNCAVPRNDKVQDDDASIDSPVTKKKKRGPDSANPTAGDTTSGEARTVVHTVSEVDIVHDGHRWRKYGQKMVKGNTNPRSYYRCSWVGCPARKLVERASDDPKMVITTYEGHHLHGKTLEKTVAVHNTDGLSVSPGHSQDSKKQHNNTENVHHNTTVESAPATPTTCIGKIDEESSRKTKKRAGSGQLVRLKMSVRPGPDSKSEQDKQPSNDEASHGPCTDVKDENSHAQLHAKNAAARRGETSIGERVIPEEVEGEDLVAAGKVVPWSRVAPTGWWFNQSQYRTPCRRISLSEHWSSSSACGSEMIWTHLPIEGRFWLEREMSKEEKLPEPLDFFIWTAEDVGLWLEEINLGGYQEVFKENGVNGEYLEGMSMFTTEQILRFIRRCHMKWGDFITLCKELRRIKVACLKGEQKVRRPRWAPSCLSAFFLKVAKRKSQSRIVSLKLEP</sequence>
<name>A0ACB9N4B0_9MYRT</name>
<accession>A0ACB9N4B0</accession>
<dbReference type="Proteomes" id="UP001057402">
    <property type="component" value="Chromosome 8"/>
</dbReference>
<organism evidence="1 2">
    <name type="scientific">Melastoma candidum</name>
    <dbReference type="NCBI Taxonomy" id="119954"/>
    <lineage>
        <taxon>Eukaryota</taxon>
        <taxon>Viridiplantae</taxon>
        <taxon>Streptophyta</taxon>
        <taxon>Embryophyta</taxon>
        <taxon>Tracheophyta</taxon>
        <taxon>Spermatophyta</taxon>
        <taxon>Magnoliopsida</taxon>
        <taxon>eudicotyledons</taxon>
        <taxon>Gunneridae</taxon>
        <taxon>Pentapetalae</taxon>
        <taxon>rosids</taxon>
        <taxon>malvids</taxon>
        <taxon>Myrtales</taxon>
        <taxon>Melastomataceae</taxon>
        <taxon>Melastomatoideae</taxon>
        <taxon>Melastomateae</taxon>
        <taxon>Melastoma</taxon>
    </lineage>
</organism>
<protein>
    <submittedName>
        <fullName evidence="1">Uncharacterized protein</fullName>
    </submittedName>
</protein>
<gene>
    <name evidence="1" type="ORF">MLD38_029250</name>
</gene>
<evidence type="ECO:0000313" key="2">
    <source>
        <dbReference type="Proteomes" id="UP001057402"/>
    </source>
</evidence>
<keyword evidence="2" id="KW-1185">Reference proteome</keyword>
<dbReference type="EMBL" id="CM042887">
    <property type="protein sequence ID" value="KAI4331020.1"/>
    <property type="molecule type" value="Genomic_DNA"/>
</dbReference>
<proteinExistence type="predicted"/>
<comment type="caution">
    <text evidence="1">The sequence shown here is derived from an EMBL/GenBank/DDBJ whole genome shotgun (WGS) entry which is preliminary data.</text>
</comment>
<evidence type="ECO:0000313" key="1">
    <source>
        <dbReference type="EMBL" id="KAI4331020.1"/>
    </source>
</evidence>
<reference evidence="2" key="1">
    <citation type="journal article" date="2023" name="Front. Plant Sci.">
        <title>Chromosomal-level genome assembly of Melastoma candidum provides insights into trichome evolution.</title>
        <authorList>
            <person name="Zhong Y."/>
            <person name="Wu W."/>
            <person name="Sun C."/>
            <person name="Zou P."/>
            <person name="Liu Y."/>
            <person name="Dai S."/>
            <person name="Zhou R."/>
        </authorList>
    </citation>
    <scope>NUCLEOTIDE SEQUENCE [LARGE SCALE GENOMIC DNA]</scope>
</reference>